<accession>X1QFN6</accession>
<feature type="transmembrane region" description="Helical" evidence="1">
    <location>
        <begin position="129"/>
        <end position="154"/>
    </location>
</feature>
<evidence type="ECO:0000313" key="2">
    <source>
        <dbReference type="EMBL" id="GAI42084.1"/>
    </source>
</evidence>
<reference evidence="2" key="1">
    <citation type="journal article" date="2014" name="Front. Microbiol.">
        <title>High frequency of phylogenetically diverse reductive dehalogenase-homologous genes in deep subseafloor sedimentary metagenomes.</title>
        <authorList>
            <person name="Kawai M."/>
            <person name="Futagami T."/>
            <person name="Toyoda A."/>
            <person name="Takaki Y."/>
            <person name="Nishi S."/>
            <person name="Hori S."/>
            <person name="Arai W."/>
            <person name="Tsubouchi T."/>
            <person name="Morono Y."/>
            <person name="Uchiyama I."/>
            <person name="Ito T."/>
            <person name="Fujiyama A."/>
            <person name="Inagaki F."/>
            <person name="Takami H."/>
        </authorList>
    </citation>
    <scope>NUCLEOTIDE SEQUENCE</scope>
    <source>
        <strain evidence="2">Expedition CK06-06</strain>
    </source>
</reference>
<keyword evidence="1" id="KW-1133">Transmembrane helix</keyword>
<dbReference type="EMBL" id="BARV01023899">
    <property type="protein sequence ID" value="GAI42084.1"/>
    <property type="molecule type" value="Genomic_DNA"/>
</dbReference>
<sequence>GAERVTRILTKAMLGEREGLIELGIKISEDEVKARLLEKGLDKLTGTALRQAKADVTLELATEMSAKAIGDFERTSESAANMQRILKERIKELSETLGVIFVPVLEAVLGKIMPVIEKMGEWVEKNPELVRTIIIVAGAIAALVAGIGVLGLILPSILTGFAAVFSPIGLIIIGVTVLIGGLIAYFVKMWQTNEKFRNKMIEAWDSIKASFEKAKSMALEFWDTLKRLWSIAVEFLTPAFESLKGSLGELWDKLKELWDIVSPLLLPA</sequence>
<protein>
    <recommendedName>
        <fullName evidence="3">Phage tail tape measure protein</fullName>
    </recommendedName>
</protein>
<feature type="non-terminal residue" evidence="2">
    <location>
        <position position="1"/>
    </location>
</feature>
<comment type="caution">
    <text evidence="2">The sequence shown here is derived from an EMBL/GenBank/DDBJ whole genome shotgun (WGS) entry which is preliminary data.</text>
</comment>
<name>X1QFN6_9ZZZZ</name>
<gene>
    <name evidence="2" type="ORF">S06H3_39128</name>
</gene>
<keyword evidence="1" id="KW-0472">Membrane</keyword>
<evidence type="ECO:0008006" key="3">
    <source>
        <dbReference type="Google" id="ProtNLM"/>
    </source>
</evidence>
<evidence type="ECO:0000256" key="1">
    <source>
        <dbReference type="SAM" id="Phobius"/>
    </source>
</evidence>
<proteinExistence type="predicted"/>
<organism evidence="2">
    <name type="scientific">marine sediment metagenome</name>
    <dbReference type="NCBI Taxonomy" id="412755"/>
    <lineage>
        <taxon>unclassified sequences</taxon>
        <taxon>metagenomes</taxon>
        <taxon>ecological metagenomes</taxon>
    </lineage>
</organism>
<dbReference type="AlphaFoldDB" id="X1QFN6"/>
<keyword evidence="1" id="KW-0812">Transmembrane</keyword>
<feature type="transmembrane region" description="Helical" evidence="1">
    <location>
        <begin position="160"/>
        <end position="187"/>
    </location>
</feature>
<feature type="non-terminal residue" evidence="2">
    <location>
        <position position="268"/>
    </location>
</feature>